<keyword evidence="7" id="KW-1185">Reference proteome</keyword>
<dbReference type="CDD" id="cd00118">
    <property type="entry name" value="LysM"/>
    <property type="match status" value="1"/>
</dbReference>
<dbReference type="InterPro" id="IPR053214">
    <property type="entry name" value="LysM12-like"/>
</dbReference>
<evidence type="ECO:0000313" key="7">
    <source>
        <dbReference type="Proteomes" id="UP001149954"/>
    </source>
</evidence>
<feature type="region of interest" description="Disordered" evidence="3">
    <location>
        <begin position="188"/>
        <end position="238"/>
    </location>
</feature>
<dbReference type="InterPro" id="IPR018392">
    <property type="entry name" value="LysM"/>
</dbReference>
<dbReference type="CDD" id="cd00035">
    <property type="entry name" value="ChtBD1"/>
    <property type="match status" value="1"/>
</dbReference>
<dbReference type="Pfam" id="PF25139">
    <property type="entry name" value="LysM14_C"/>
    <property type="match status" value="1"/>
</dbReference>
<keyword evidence="2" id="KW-0843">Virulence</keyword>
<dbReference type="InterPro" id="IPR001002">
    <property type="entry name" value="Chitin-bd_1"/>
</dbReference>
<dbReference type="Gene3D" id="3.10.350.10">
    <property type="entry name" value="LysM domain"/>
    <property type="match status" value="1"/>
</dbReference>
<gene>
    <name evidence="6" type="ORF">N7463_000056</name>
</gene>
<dbReference type="GO" id="GO:0008061">
    <property type="term" value="F:chitin binding"/>
    <property type="evidence" value="ECO:0007669"/>
    <property type="project" value="UniProtKB-KW"/>
</dbReference>
<evidence type="ECO:0000256" key="4">
    <source>
        <dbReference type="SAM" id="SignalP"/>
    </source>
</evidence>
<dbReference type="SUPFAM" id="SSF54106">
    <property type="entry name" value="LysM domain"/>
    <property type="match status" value="1"/>
</dbReference>
<feature type="domain" description="LysM" evidence="5">
    <location>
        <begin position="42"/>
        <end position="90"/>
    </location>
</feature>
<evidence type="ECO:0000256" key="3">
    <source>
        <dbReference type="SAM" id="MobiDB-lite"/>
    </source>
</evidence>
<feature type="chain" id="PRO_5040971247" description="LysM domain-containing protein" evidence="4">
    <location>
        <begin position="27"/>
        <end position="372"/>
    </location>
</feature>
<dbReference type="EMBL" id="JAPWDS010000001">
    <property type="protein sequence ID" value="KAJ5519603.1"/>
    <property type="molecule type" value="Genomic_DNA"/>
</dbReference>
<dbReference type="InterPro" id="IPR057277">
    <property type="entry name" value="LysM_C"/>
</dbReference>
<dbReference type="PROSITE" id="PS00026">
    <property type="entry name" value="CHIT_BIND_I_1"/>
    <property type="match status" value="1"/>
</dbReference>
<organism evidence="6 7">
    <name type="scientific">Penicillium fimorum</name>
    <dbReference type="NCBI Taxonomy" id="1882269"/>
    <lineage>
        <taxon>Eukaryota</taxon>
        <taxon>Fungi</taxon>
        <taxon>Dikarya</taxon>
        <taxon>Ascomycota</taxon>
        <taxon>Pezizomycotina</taxon>
        <taxon>Eurotiomycetes</taxon>
        <taxon>Eurotiomycetidae</taxon>
        <taxon>Eurotiales</taxon>
        <taxon>Aspergillaceae</taxon>
        <taxon>Penicillium</taxon>
    </lineage>
</organism>
<sequence length="372" mass="39681">MMWCFRLRNCVALTGVLLVYPTAASGAAMGAASQAGSDSLCSKYVVQAGETCSMIAQAHSITTADIETYNAQSWEWLGCGHLLQGTLICVSAGEPVMPAALSDAVCGPRVPGTGRPHNWSDLGSLNPCAANECCSSFGYCGTGSDFCTSAAHANGTNRTEGTTSKKTVISTSAAKSIQKHVPSSVFLSTKETASTSTTKSVPKATSTSTTTKTTSTSKTTSASKSTKSSQTKTSTTTTEAGYVHPWTMEMYSKKNCKGNYVKLQGHNLGYKKDYKCLRPNGSLNTESNTGFSCKWFYDNGASSAGCNAGGVEVPASWIVRGGICTVWEYIYCDKTSHRHEGYYNPECQNRADHDIVNWFSMKCYVPEGLNES</sequence>
<dbReference type="InterPro" id="IPR036861">
    <property type="entry name" value="Endochitinase-like_sf"/>
</dbReference>
<dbReference type="PANTHER" id="PTHR47700:SF2">
    <property type="entry name" value="CHITINASE"/>
    <property type="match status" value="1"/>
</dbReference>
<protein>
    <recommendedName>
        <fullName evidence="5">LysM domain-containing protein</fullName>
    </recommendedName>
</protein>
<accession>A0A9W9Y4E7</accession>
<dbReference type="InterPro" id="IPR036779">
    <property type="entry name" value="LysM_dom_sf"/>
</dbReference>
<dbReference type="Pfam" id="PF01476">
    <property type="entry name" value="LysM"/>
    <property type="match status" value="1"/>
</dbReference>
<proteinExistence type="predicted"/>
<reference evidence="6" key="1">
    <citation type="submission" date="2022-12" db="EMBL/GenBank/DDBJ databases">
        <authorList>
            <person name="Petersen C."/>
        </authorList>
    </citation>
    <scope>NUCLEOTIDE SEQUENCE</scope>
    <source>
        <strain evidence="6">IBT 29495</strain>
    </source>
</reference>
<dbReference type="Pfam" id="PF00187">
    <property type="entry name" value="Chitin_bind_1"/>
    <property type="match status" value="1"/>
</dbReference>
<dbReference type="OrthoDB" id="73875at2759"/>
<keyword evidence="1" id="KW-0147">Chitin-binding</keyword>
<dbReference type="PROSITE" id="PS51782">
    <property type="entry name" value="LYSM"/>
    <property type="match status" value="1"/>
</dbReference>
<dbReference type="SUPFAM" id="SSF57016">
    <property type="entry name" value="Plant lectins/antimicrobial peptides"/>
    <property type="match status" value="1"/>
</dbReference>
<dbReference type="Proteomes" id="UP001149954">
    <property type="component" value="Unassembled WGS sequence"/>
</dbReference>
<dbReference type="InterPro" id="IPR018371">
    <property type="entry name" value="Chitin-binding_1_CS"/>
</dbReference>
<feature type="signal peptide" evidence="4">
    <location>
        <begin position="1"/>
        <end position="26"/>
    </location>
</feature>
<dbReference type="SMART" id="SM00270">
    <property type="entry name" value="ChtBD1"/>
    <property type="match status" value="1"/>
</dbReference>
<evidence type="ECO:0000256" key="2">
    <source>
        <dbReference type="ARBA" id="ARBA00023026"/>
    </source>
</evidence>
<dbReference type="AlphaFoldDB" id="A0A9W9Y4E7"/>
<dbReference type="SMART" id="SM00257">
    <property type="entry name" value="LysM"/>
    <property type="match status" value="1"/>
</dbReference>
<keyword evidence="4" id="KW-0732">Signal</keyword>
<dbReference type="Gene3D" id="3.30.60.10">
    <property type="entry name" value="Endochitinase-like"/>
    <property type="match status" value="1"/>
</dbReference>
<name>A0A9W9Y4E7_9EURO</name>
<dbReference type="PANTHER" id="PTHR47700">
    <property type="entry name" value="V CHITINASE, PUTATIVE (AFU_ORTHOLOGUE AFUA_6G13720)-RELATED"/>
    <property type="match status" value="1"/>
</dbReference>
<evidence type="ECO:0000313" key="6">
    <source>
        <dbReference type="EMBL" id="KAJ5519603.1"/>
    </source>
</evidence>
<reference evidence="6" key="2">
    <citation type="journal article" date="2023" name="IMA Fungus">
        <title>Comparative genomic study of the Penicillium genus elucidates a diverse pangenome and 15 lateral gene transfer events.</title>
        <authorList>
            <person name="Petersen C."/>
            <person name="Sorensen T."/>
            <person name="Nielsen M.R."/>
            <person name="Sondergaard T.E."/>
            <person name="Sorensen J.L."/>
            <person name="Fitzpatrick D.A."/>
            <person name="Frisvad J.C."/>
            <person name="Nielsen K.L."/>
        </authorList>
    </citation>
    <scope>NUCLEOTIDE SEQUENCE</scope>
    <source>
        <strain evidence="6">IBT 29495</strain>
    </source>
</reference>
<evidence type="ECO:0000259" key="5">
    <source>
        <dbReference type="PROSITE" id="PS51782"/>
    </source>
</evidence>
<evidence type="ECO:0000256" key="1">
    <source>
        <dbReference type="ARBA" id="ARBA00022669"/>
    </source>
</evidence>
<comment type="caution">
    <text evidence="6">The sequence shown here is derived from an EMBL/GenBank/DDBJ whole genome shotgun (WGS) entry which is preliminary data.</text>
</comment>